<proteinExistence type="predicted"/>
<sequence>MPSLLTTEVSSTNIRKDVFIEDQNKAILFFEAFSFDTLSLKHKLLGSQFR</sequence>
<reference evidence="1" key="1">
    <citation type="submission" date="2014-12" db="EMBL/GenBank/DDBJ databases">
        <title>Insight into the proteome of Arion vulgaris.</title>
        <authorList>
            <person name="Aradska J."/>
            <person name="Bulat T."/>
            <person name="Smidak R."/>
            <person name="Sarate P."/>
            <person name="Gangsoo J."/>
            <person name="Sialana F."/>
            <person name="Bilban M."/>
            <person name="Lubec G."/>
        </authorList>
    </citation>
    <scope>NUCLEOTIDE SEQUENCE</scope>
    <source>
        <tissue evidence="1">Skin</tissue>
    </source>
</reference>
<name>A0A0B7A9R2_9EUPU</name>
<protein>
    <submittedName>
        <fullName evidence="1">Uncharacterized protein</fullName>
    </submittedName>
</protein>
<accession>A0A0B7A9R2</accession>
<dbReference type="AlphaFoldDB" id="A0A0B7A9R2"/>
<dbReference type="EMBL" id="HACG01030598">
    <property type="protein sequence ID" value="CEK77463.1"/>
    <property type="molecule type" value="Transcribed_RNA"/>
</dbReference>
<organism evidence="1">
    <name type="scientific">Arion vulgaris</name>
    <dbReference type="NCBI Taxonomy" id="1028688"/>
    <lineage>
        <taxon>Eukaryota</taxon>
        <taxon>Metazoa</taxon>
        <taxon>Spiralia</taxon>
        <taxon>Lophotrochozoa</taxon>
        <taxon>Mollusca</taxon>
        <taxon>Gastropoda</taxon>
        <taxon>Heterobranchia</taxon>
        <taxon>Euthyneura</taxon>
        <taxon>Panpulmonata</taxon>
        <taxon>Eupulmonata</taxon>
        <taxon>Stylommatophora</taxon>
        <taxon>Helicina</taxon>
        <taxon>Arionoidea</taxon>
        <taxon>Arionidae</taxon>
        <taxon>Arion</taxon>
    </lineage>
</organism>
<gene>
    <name evidence="1" type="primary">ORF104767</name>
</gene>
<evidence type="ECO:0000313" key="1">
    <source>
        <dbReference type="EMBL" id="CEK77463.1"/>
    </source>
</evidence>